<keyword evidence="4" id="KW-1185">Reference proteome</keyword>
<keyword evidence="2" id="KW-0539">Nucleus</keyword>
<dbReference type="InterPro" id="IPR051767">
    <property type="entry name" value="Nucleoporin_NUP42"/>
</dbReference>
<dbReference type="AlphaFoldDB" id="A0A4C1TVH6"/>
<organism evidence="3 4">
    <name type="scientific">Eumeta variegata</name>
    <name type="common">Bagworm moth</name>
    <name type="synonym">Eumeta japonica</name>
    <dbReference type="NCBI Taxonomy" id="151549"/>
    <lineage>
        <taxon>Eukaryota</taxon>
        <taxon>Metazoa</taxon>
        <taxon>Ecdysozoa</taxon>
        <taxon>Arthropoda</taxon>
        <taxon>Hexapoda</taxon>
        <taxon>Insecta</taxon>
        <taxon>Pterygota</taxon>
        <taxon>Neoptera</taxon>
        <taxon>Endopterygota</taxon>
        <taxon>Lepidoptera</taxon>
        <taxon>Glossata</taxon>
        <taxon>Ditrysia</taxon>
        <taxon>Tineoidea</taxon>
        <taxon>Psychidae</taxon>
        <taxon>Oiketicinae</taxon>
        <taxon>Eumeta</taxon>
    </lineage>
</organism>
<comment type="subcellular location">
    <subcellularLocation>
        <location evidence="1">Nucleus</location>
    </subcellularLocation>
</comment>
<evidence type="ECO:0000256" key="2">
    <source>
        <dbReference type="ARBA" id="ARBA00023242"/>
    </source>
</evidence>
<dbReference type="EMBL" id="BGZK01000092">
    <property type="protein sequence ID" value="GBP18000.1"/>
    <property type="molecule type" value="Genomic_DNA"/>
</dbReference>
<dbReference type="GO" id="GO:0005634">
    <property type="term" value="C:nucleus"/>
    <property type="evidence" value="ECO:0007669"/>
    <property type="project" value="UniProtKB-SubCell"/>
</dbReference>
<gene>
    <name evidence="3" type="primary">NUPL2</name>
    <name evidence="3" type="ORF">EVAR_16945_1</name>
</gene>
<protein>
    <submittedName>
        <fullName evidence="3">Nucleoporin-like protein 2</fullName>
    </submittedName>
</protein>
<dbReference type="STRING" id="151549.A0A4C1TVH6"/>
<proteinExistence type="predicted"/>
<evidence type="ECO:0000313" key="3">
    <source>
        <dbReference type="EMBL" id="GBP18000.1"/>
    </source>
</evidence>
<sequence>MNSTLSVTDEQLVNQVQTNIQAALHGGQWILSTYAPFKEKPNFPGLTDISPEEVRLSIYEAKANNNLEQAISNFNNAVKDARSKYEQLSKPTSNIIKVLRRPNANNIFANAAQKYFPAADPINNSSFTNSSMMQTNLFHKPEQTQSLFGQSSGPPDTESDDICIYSKEEDLNPEDLQSYKNDEFQLGFIPELPPPRILCF</sequence>
<accession>A0A4C1TVH6</accession>
<dbReference type="PANTHER" id="PTHR46527:SF1">
    <property type="entry name" value="NUCLEOPORIN NUP42"/>
    <property type="match status" value="1"/>
</dbReference>
<evidence type="ECO:0000256" key="1">
    <source>
        <dbReference type="ARBA" id="ARBA00004123"/>
    </source>
</evidence>
<dbReference type="PANTHER" id="PTHR46527">
    <property type="entry name" value="NUCLEOPORIN-LIKE PROTEIN 2"/>
    <property type="match status" value="1"/>
</dbReference>
<name>A0A4C1TVH6_EUMVA</name>
<comment type="caution">
    <text evidence="3">The sequence shown here is derived from an EMBL/GenBank/DDBJ whole genome shotgun (WGS) entry which is preliminary data.</text>
</comment>
<evidence type="ECO:0000313" key="4">
    <source>
        <dbReference type="Proteomes" id="UP000299102"/>
    </source>
</evidence>
<reference evidence="3 4" key="1">
    <citation type="journal article" date="2019" name="Commun. Biol.">
        <title>The bagworm genome reveals a unique fibroin gene that provides high tensile strength.</title>
        <authorList>
            <person name="Kono N."/>
            <person name="Nakamura H."/>
            <person name="Ohtoshi R."/>
            <person name="Tomita M."/>
            <person name="Numata K."/>
            <person name="Arakawa K."/>
        </authorList>
    </citation>
    <scope>NUCLEOTIDE SEQUENCE [LARGE SCALE GENOMIC DNA]</scope>
</reference>
<dbReference type="OrthoDB" id="20729at2759"/>
<dbReference type="Proteomes" id="UP000299102">
    <property type="component" value="Unassembled WGS sequence"/>
</dbReference>